<dbReference type="PANTHER" id="PTHR43760">
    <property type="entry name" value="ENDORIBONUCLEASE-RELATED"/>
    <property type="match status" value="1"/>
</dbReference>
<comment type="caution">
    <text evidence="2">The sequence shown here is derived from an EMBL/GenBank/DDBJ whole genome shotgun (WGS) entry which is preliminary data.</text>
</comment>
<keyword evidence="3" id="KW-1185">Reference proteome</keyword>
<protein>
    <submittedName>
        <fullName evidence="2">RidA family protein</fullName>
    </submittedName>
</protein>
<dbReference type="CDD" id="cd02199">
    <property type="entry name" value="YjgF_YER057c_UK114_like_1"/>
    <property type="match status" value="1"/>
</dbReference>
<gene>
    <name evidence="2" type="ORF">HF682_03260</name>
</gene>
<name>A0A847RSI4_9NEIS</name>
<dbReference type="EMBL" id="JABAIM010000001">
    <property type="protein sequence ID" value="NLR74170.1"/>
    <property type="molecule type" value="Genomic_DNA"/>
</dbReference>
<dbReference type="InterPro" id="IPR013813">
    <property type="entry name" value="Endoribo_LPSP/chorism_mut-like"/>
</dbReference>
<organism evidence="2 3">
    <name type="scientific">Leeia aquatica</name>
    <dbReference type="NCBI Taxonomy" id="2725557"/>
    <lineage>
        <taxon>Bacteria</taxon>
        <taxon>Pseudomonadati</taxon>
        <taxon>Pseudomonadota</taxon>
        <taxon>Betaproteobacteria</taxon>
        <taxon>Neisseriales</taxon>
        <taxon>Leeiaceae</taxon>
        <taxon>Leeia</taxon>
    </lineage>
</organism>
<reference evidence="2 3" key="1">
    <citation type="submission" date="2020-04" db="EMBL/GenBank/DDBJ databases">
        <title>Draft genome of Leeia sp. IMCC25680.</title>
        <authorList>
            <person name="Song J."/>
            <person name="Cho J.-C."/>
        </authorList>
    </citation>
    <scope>NUCLEOTIDE SEQUENCE [LARGE SCALE GENOMIC DNA]</scope>
    <source>
        <strain evidence="2 3">IMCC25680</strain>
    </source>
</reference>
<feature type="domain" description="Endoribonuclease L-PSP/chorismate mutase-like" evidence="1">
    <location>
        <begin position="8"/>
        <end position="141"/>
    </location>
</feature>
<dbReference type="AlphaFoldDB" id="A0A847RSI4"/>
<evidence type="ECO:0000259" key="1">
    <source>
        <dbReference type="Pfam" id="PF14588"/>
    </source>
</evidence>
<evidence type="ECO:0000313" key="3">
    <source>
        <dbReference type="Proteomes" id="UP000587991"/>
    </source>
</evidence>
<dbReference type="Proteomes" id="UP000587991">
    <property type="component" value="Unassembled WGS sequence"/>
</dbReference>
<dbReference type="Pfam" id="PF14588">
    <property type="entry name" value="YjgF_endoribonc"/>
    <property type="match status" value="1"/>
</dbReference>
<dbReference type="InterPro" id="IPR035959">
    <property type="entry name" value="RutC-like_sf"/>
</dbReference>
<evidence type="ECO:0000313" key="2">
    <source>
        <dbReference type="EMBL" id="NLR74170.1"/>
    </source>
</evidence>
<dbReference type="Gene3D" id="3.30.1330.40">
    <property type="entry name" value="RutC-like"/>
    <property type="match status" value="1"/>
</dbReference>
<dbReference type="PANTHER" id="PTHR43760:SF1">
    <property type="entry name" value="ENDORIBONUCLEASE L-PSP_CHORISMATE MUTASE-LIKE DOMAIN-CONTAINING PROTEIN"/>
    <property type="match status" value="1"/>
</dbReference>
<accession>A0A847RSI4</accession>
<dbReference type="SUPFAM" id="SSF55298">
    <property type="entry name" value="YjgF-like"/>
    <property type="match status" value="1"/>
</dbReference>
<proteinExistence type="predicted"/>
<dbReference type="RefSeq" id="WP_168875799.1">
    <property type="nucleotide sequence ID" value="NZ_JABAIM010000001.1"/>
</dbReference>
<sequence>MSNSIRARVEQLGLSLPPLTSPAANYVSRVRTGNLLYLSGQIAQQQGEPAYIGKLGREFNVEQGQLAALSCGLSLIAHIIQATDDRLDQVRKVVRLGGFVNATPEFADHSQVVNGASDLMVSVFGDAGRHVRTSVGVGSLPVGVAVEVDAIIELA</sequence>